<reference evidence="1 2" key="1">
    <citation type="journal article" date="2023" name="Genes (Basel)">
        <title>Chromosome-Level Genome Assembly and Circadian Gene Repertoire of the Patagonia Blennie Eleginops maclovinus-The Closest Ancestral Proxy of Antarctic Cryonotothenioids.</title>
        <authorList>
            <person name="Cheng C.C."/>
            <person name="Rivera-Colon A.G."/>
            <person name="Minhas B.F."/>
            <person name="Wilson L."/>
            <person name="Rayamajhi N."/>
            <person name="Vargas-Chacoff L."/>
            <person name="Catchen J.M."/>
        </authorList>
    </citation>
    <scope>NUCLEOTIDE SEQUENCE [LARGE SCALE GENOMIC DNA]</scope>
    <source>
        <strain evidence="1">JMC-PN-2008</strain>
    </source>
</reference>
<accession>A0AAN7Y4G4</accession>
<keyword evidence="2" id="KW-1185">Reference proteome</keyword>
<dbReference type="AlphaFoldDB" id="A0AAN7Y4G4"/>
<protein>
    <submittedName>
        <fullName evidence="1">Uncharacterized protein</fullName>
    </submittedName>
</protein>
<evidence type="ECO:0000313" key="2">
    <source>
        <dbReference type="Proteomes" id="UP001346869"/>
    </source>
</evidence>
<gene>
    <name evidence="1" type="ORF">PBY51_004404</name>
</gene>
<name>A0AAN7Y4G4_ELEMC</name>
<proteinExistence type="predicted"/>
<organism evidence="1 2">
    <name type="scientific">Eleginops maclovinus</name>
    <name type="common">Patagonian blennie</name>
    <name type="synonym">Eleginus maclovinus</name>
    <dbReference type="NCBI Taxonomy" id="56733"/>
    <lineage>
        <taxon>Eukaryota</taxon>
        <taxon>Metazoa</taxon>
        <taxon>Chordata</taxon>
        <taxon>Craniata</taxon>
        <taxon>Vertebrata</taxon>
        <taxon>Euteleostomi</taxon>
        <taxon>Actinopterygii</taxon>
        <taxon>Neopterygii</taxon>
        <taxon>Teleostei</taxon>
        <taxon>Neoteleostei</taxon>
        <taxon>Acanthomorphata</taxon>
        <taxon>Eupercaria</taxon>
        <taxon>Perciformes</taxon>
        <taxon>Notothenioidei</taxon>
        <taxon>Eleginopidae</taxon>
        <taxon>Eleginops</taxon>
    </lineage>
</organism>
<dbReference type="Proteomes" id="UP001346869">
    <property type="component" value="Unassembled WGS sequence"/>
</dbReference>
<reference evidence="1 2" key="2">
    <citation type="journal article" date="2023" name="Mol. Biol. Evol.">
        <title>Genomics of Secondarily Temperate Adaptation in the Only Non-Antarctic Icefish.</title>
        <authorList>
            <person name="Rivera-Colon A.G."/>
            <person name="Rayamajhi N."/>
            <person name="Minhas B.F."/>
            <person name="Madrigal G."/>
            <person name="Bilyk K.T."/>
            <person name="Yoon V."/>
            <person name="Hune M."/>
            <person name="Gregory S."/>
            <person name="Cheng C.H.C."/>
            <person name="Catchen J.M."/>
        </authorList>
    </citation>
    <scope>NUCLEOTIDE SEQUENCE [LARGE SCALE GENOMIC DNA]</scope>
    <source>
        <strain evidence="1">JMC-PN-2008</strain>
    </source>
</reference>
<evidence type="ECO:0000313" key="1">
    <source>
        <dbReference type="EMBL" id="KAK5871525.1"/>
    </source>
</evidence>
<comment type="caution">
    <text evidence="1">The sequence shown here is derived from an EMBL/GenBank/DDBJ whole genome shotgun (WGS) entry which is preliminary data.</text>
</comment>
<sequence>MTRLAIIIHSKSYDEDKQNIDARLASAAGCAATWQSLVSFAACGQLVAAECLLVVLQRNGTLSPPPTEPGDNINYSPSEKAFTRARNTSDFIS</sequence>
<dbReference type="EMBL" id="JAUZQC010000005">
    <property type="protein sequence ID" value="KAK5871525.1"/>
    <property type="molecule type" value="Genomic_DNA"/>
</dbReference>